<sequence length="103" mass="11668">MDKTSCENIFLFVFSQAHPQFRRAEFESICLLFGIQPVPNFTPDESHYQLLHFDGGEAAVRCILGRSVLIKSAFRILINASSHEIVLEQLSKSNILQVLLFGK</sequence>
<dbReference type="Pfam" id="PF25904">
    <property type="entry name" value="Tmrp11_N"/>
    <property type="match status" value="1"/>
</dbReference>
<evidence type="ECO:0000259" key="1">
    <source>
        <dbReference type="Pfam" id="PF25904"/>
    </source>
</evidence>
<feature type="domain" description="tRNA (guanine(10)-N(2))-methyltransferase TRMT11 N-terminal" evidence="1">
    <location>
        <begin position="10"/>
        <end position="92"/>
    </location>
</feature>
<keyword evidence="2" id="KW-1185">Reference proteome</keyword>
<reference evidence="3" key="1">
    <citation type="submission" date="2022-11" db="UniProtKB">
        <authorList>
            <consortium name="WormBaseParasite"/>
        </authorList>
    </citation>
    <scope>IDENTIFICATION</scope>
</reference>
<dbReference type="WBParaSite" id="Minc3s00030g01822">
    <property type="protein sequence ID" value="Minc3s00030g01822"/>
    <property type="gene ID" value="Minc3s00030g01822"/>
</dbReference>
<dbReference type="Proteomes" id="UP000887563">
    <property type="component" value="Unplaced"/>
</dbReference>
<dbReference type="AlphaFoldDB" id="A0A914KKI9"/>
<dbReference type="InterPro" id="IPR059073">
    <property type="entry name" value="TRMT11_N"/>
</dbReference>
<evidence type="ECO:0000313" key="3">
    <source>
        <dbReference type="WBParaSite" id="Minc3s00030g01822"/>
    </source>
</evidence>
<proteinExistence type="predicted"/>
<protein>
    <recommendedName>
        <fullName evidence="1">tRNA (guanine(10)-N(2))-methyltransferase TRMT11 N-terminal domain-containing protein</fullName>
    </recommendedName>
</protein>
<accession>A0A914KKI9</accession>
<name>A0A914KKI9_MELIC</name>
<organism evidence="2 3">
    <name type="scientific">Meloidogyne incognita</name>
    <name type="common">Southern root-knot nematode worm</name>
    <name type="synonym">Oxyuris incognita</name>
    <dbReference type="NCBI Taxonomy" id="6306"/>
    <lineage>
        <taxon>Eukaryota</taxon>
        <taxon>Metazoa</taxon>
        <taxon>Ecdysozoa</taxon>
        <taxon>Nematoda</taxon>
        <taxon>Chromadorea</taxon>
        <taxon>Rhabditida</taxon>
        <taxon>Tylenchina</taxon>
        <taxon>Tylenchomorpha</taxon>
        <taxon>Tylenchoidea</taxon>
        <taxon>Meloidogynidae</taxon>
        <taxon>Meloidogyninae</taxon>
        <taxon>Meloidogyne</taxon>
        <taxon>Meloidogyne incognita group</taxon>
    </lineage>
</organism>
<evidence type="ECO:0000313" key="2">
    <source>
        <dbReference type="Proteomes" id="UP000887563"/>
    </source>
</evidence>